<organism evidence="1 2">
    <name type="scientific">Trametes sanguinea</name>
    <dbReference type="NCBI Taxonomy" id="158606"/>
    <lineage>
        <taxon>Eukaryota</taxon>
        <taxon>Fungi</taxon>
        <taxon>Dikarya</taxon>
        <taxon>Basidiomycota</taxon>
        <taxon>Agaricomycotina</taxon>
        <taxon>Agaricomycetes</taxon>
        <taxon>Polyporales</taxon>
        <taxon>Polyporaceae</taxon>
        <taxon>Trametes</taxon>
    </lineage>
</organism>
<name>A0ACC1MI66_9APHY</name>
<protein>
    <submittedName>
        <fullName evidence="1">Uncharacterized protein</fullName>
    </submittedName>
</protein>
<evidence type="ECO:0000313" key="1">
    <source>
        <dbReference type="EMBL" id="KAJ2966036.1"/>
    </source>
</evidence>
<evidence type="ECO:0000313" key="2">
    <source>
        <dbReference type="Proteomes" id="UP001144978"/>
    </source>
</evidence>
<dbReference type="Proteomes" id="UP001144978">
    <property type="component" value="Unassembled WGS sequence"/>
</dbReference>
<reference evidence="1" key="1">
    <citation type="submission" date="2022-08" db="EMBL/GenBank/DDBJ databases">
        <title>Genome Sequence of Pycnoporus sanguineus.</title>
        <authorList>
            <person name="Buettner E."/>
        </authorList>
    </citation>
    <scope>NUCLEOTIDE SEQUENCE</scope>
    <source>
        <strain evidence="1">CG-C14</strain>
    </source>
</reference>
<proteinExistence type="predicted"/>
<comment type="caution">
    <text evidence="1">The sequence shown here is derived from an EMBL/GenBank/DDBJ whole genome shotgun (WGS) entry which is preliminary data.</text>
</comment>
<sequence length="238" mass="23915">MSSPSATGDPAASTDAAAAPSGSTSNAQTPSSSSSSSAPSQGPFRFLCSRHISTPNLSSSYFQYLQHKHSHRHPTSTPTDTPTSTPPTSTPSDTGSASQASNTSTPPPTSGTSSGASDSSAAATSASQSTSSAAASTSTQTLTVVATDPNGSLVTSSLLHPYAAMVAAPLPVVSSHDASDEEEECPVCLEPLSSSFRLPGEKPHIVPECGHALHEALPLVAFRRPLAVPGILHAVLAA</sequence>
<dbReference type="EMBL" id="JANSHE010006792">
    <property type="protein sequence ID" value="KAJ2966036.1"/>
    <property type="molecule type" value="Genomic_DNA"/>
</dbReference>
<keyword evidence="2" id="KW-1185">Reference proteome</keyword>
<gene>
    <name evidence="1" type="ORF">NUW54_g13924</name>
</gene>
<accession>A0ACC1MI66</accession>